<evidence type="ECO:0000313" key="1">
    <source>
        <dbReference type="EMBL" id="MCP2345137.1"/>
    </source>
</evidence>
<evidence type="ECO:0000313" key="2">
    <source>
        <dbReference type="Proteomes" id="UP001320766"/>
    </source>
</evidence>
<sequence>MPEESLDRLHTQQRAVKVLEQLLARIANEKLPVITWTLSSDNSQVALIGTCDSDNADQRHSDFEAWRDALSATELPPEAASGGGTRLKASVIDHYQDVAIALIADV</sequence>
<comment type="caution">
    <text evidence="1">The sequence shown here is derived from an EMBL/GenBank/DDBJ whole genome shotgun (WGS) entry which is preliminary data.</text>
</comment>
<dbReference type="EMBL" id="JAMZEC010000001">
    <property type="protein sequence ID" value="MCP2345137.1"/>
    <property type="molecule type" value="Genomic_DNA"/>
</dbReference>
<proteinExistence type="predicted"/>
<name>A0ABT1JTS2_9ACTN</name>
<dbReference type="Proteomes" id="UP001320766">
    <property type="component" value="Unassembled WGS sequence"/>
</dbReference>
<dbReference type="RefSeq" id="WP_253766470.1">
    <property type="nucleotide sequence ID" value="NZ_BAAAVE010000016.1"/>
</dbReference>
<organism evidence="1 2">
    <name type="scientific">Nonomuraea roseoviolacea subsp. carminata</name>
    <dbReference type="NCBI Taxonomy" id="160689"/>
    <lineage>
        <taxon>Bacteria</taxon>
        <taxon>Bacillati</taxon>
        <taxon>Actinomycetota</taxon>
        <taxon>Actinomycetes</taxon>
        <taxon>Streptosporangiales</taxon>
        <taxon>Streptosporangiaceae</taxon>
        <taxon>Nonomuraea</taxon>
    </lineage>
</organism>
<keyword evidence="2" id="KW-1185">Reference proteome</keyword>
<reference evidence="1 2" key="1">
    <citation type="submission" date="2022-06" db="EMBL/GenBank/DDBJ databases">
        <title>Sequencing the genomes of 1000 actinobacteria strains.</title>
        <authorList>
            <person name="Klenk H.-P."/>
        </authorList>
    </citation>
    <scope>NUCLEOTIDE SEQUENCE [LARGE SCALE GENOMIC DNA]</scope>
    <source>
        <strain evidence="1 2">DSM 44170</strain>
    </source>
</reference>
<protein>
    <submittedName>
        <fullName evidence="1">Uncharacterized protein</fullName>
    </submittedName>
</protein>
<gene>
    <name evidence="1" type="ORF">HD595_001259</name>
</gene>
<accession>A0ABT1JTS2</accession>